<keyword evidence="4 9" id="KW-0645">Protease</keyword>
<reference evidence="13 14" key="1">
    <citation type="submission" date="2019-03" db="EMBL/GenBank/DDBJ databases">
        <title>Genomic Encyclopedia of Type Strains, Phase IV (KMG-IV): sequencing the most valuable type-strain genomes for metagenomic binning, comparative biology and taxonomic classification.</title>
        <authorList>
            <person name="Goeker M."/>
        </authorList>
    </citation>
    <scope>NUCLEOTIDE SEQUENCE [LARGE SCALE GENOMIC DNA]</scope>
    <source>
        <strain evidence="13 14">DSM 100433</strain>
    </source>
</reference>
<comment type="cofactor">
    <cofactor evidence="9 11">
        <name>Zn(2+)</name>
        <dbReference type="ChEBI" id="CHEBI:29105"/>
    </cofactor>
    <text evidence="9 11">Binds 2 Zn(2+) ions per subunit.</text>
</comment>
<evidence type="ECO:0000256" key="9">
    <source>
        <dbReference type="HAMAP-Rule" id="MF_00550"/>
    </source>
</evidence>
<dbReference type="AlphaFoldDB" id="A0A9X8UJC3"/>
<keyword evidence="6 9" id="KW-0378">Hydrolase</keyword>
<evidence type="ECO:0000256" key="4">
    <source>
        <dbReference type="ARBA" id="ARBA00022670"/>
    </source>
</evidence>
<gene>
    <name evidence="9" type="primary">pepT</name>
    <name evidence="13" type="ORF">EDD78_108148</name>
</gene>
<dbReference type="NCBIfam" id="NF009920">
    <property type="entry name" value="PRK13381.1"/>
    <property type="match status" value="1"/>
</dbReference>
<keyword evidence="3 9" id="KW-0031">Aminopeptidase</keyword>
<dbReference type="Pfam" id="PF07687">
    <property type="entry name" value="M20_dimer"/>
    <property type="match status" value="1"/>
</dbReference>
<dbReference type="PROSITE" id="PS00758">
    <property type="entry name" value="ARGE_DAPE_CPG2_1"/>
    <property type="match status" value="1"/>
</dbReference>
<evidence type="ECO:0000256" key="5">
    <source>
        <dbReference type="ARBA" id="ARBA00022723"/>
    </source>
</evidence>
<feature type="binding site" evidence="9 11">
    <location>
        <position position="78"/>
    </location>
    <ligand>
        <name>Zn(2+)</name>
        <dbReference type="ChEBI" id="CHEBI:29105"/>
        <label>1</label>
    </ligand>
</feature>
<accession>A0A9X8UJC3</accession>
<feature type="domain" description="Peptidase M20 dimerisation" evidence="12">
    <location>
        <begin position="208"/>
        <end position="309"/>
    </location>
</feature>
<proteinExistence type="inferred from homology"/>
<dbReference type="RefSeq" id="WP_079699855.1">
    <property type="nucleotide sequence ID" value="NZ_JADNAH010000091.1"/>
</dbReference>
<keyword evidence="9" id="KW-0963">Cytoplasm</keyword>
<dbReference type="HAMAP" id="MF_00550">
    <property type="entry name" value="Aminopeptidase_M20"/>
    <property type="match status" value="1"/>
</dbReference>
<dbReference type="GO" id="GO:0005829">
    <property type="term" value="C:cytosol"/>
    <property type="evidence" value="ECO:0007669"/>
    <property type="project" value="TreeGrafter"/>
</dbReference>
<evidence type="ECO:0000256" key="8">
    <source>
        <dbReference type="ARBA" id="ARBA00023049"/>
    </source>
</evidence>
<dbReference type="OrthoDB" id="9804934at2"/>
<comment type="caution">
    <text evidence="13">The sequence shown here is derived from an EMBL/GenBank/DDBJ whole genome shotgun (WGS) entry which is preliminary data.</text>
</comment>
<dbReference type="GO" id="GO:0043171">
    <property type="term" value="P:peptide catabolic process"/>
    <property type="evidence" value="ECO:0007669"/>
    <property type="project" value="UniProtKB-UniRule"/>
</dbReference>
<dbReference type="InterPro" id="IPR001261">
    <property type="entry name" value="ArgE/DapE_CS"/>
</dbReference>
<evidence type="ECO:0000256" key="6">
    <source>
        <dbReference type="ARBA" id="ARBA00022801"/>
    </source>
</evidence>
<comment type="similarity">
    <text evidence="2 9">Belongs to the peptidase M20B family.</text>
</comment>
<feature type="active site" description="Proton acceptor" evidence="9 10">
    <location>
        <position position="175"/>
    </location>
</feature>
<dbReference type="Pfam" id="PF01546">
    <property type="entry name" value="Peptidase_M20"/>
    <property type="match status" value="1"/>
</dbReference>
<feature type="binding site" evidence="9 11">
    <location>
        <position position="141"/>
    </location>
    <ligand>
        <name>Zn(2+)</name>
        <dbReference type="ChEBI" id="CHEBI:29105"/>
        <label>2</label>
    </ligand>
</feature>
<dbReference type="SUPFAM" id="SSF55031">
    <property type="entry name" value="Bacterial exopeptidase dimerisation domain"/>
    <property type="match status" value="1"/>
</dbReference>
<dbReference type="InterPro" id="IPR011650">
    <property type="entry name" value="Peptidase_M20_dimer"/>
</dbReference>
<dbReference type="SUPFAM" id="SSF53187">
    <property type="entry name" value="Zn-dependent exopeptidases"/>
    <property type="match status" value="1"/>
</dbReference>
<dbReference type="Gene3D" id="3.30.70.360">
    <property type="match status" value="1"/>
</dbReference>
<feature type="active site" evidence="9 10">
    <location>
        <position position="80"/>
    </location>
</feature>
<keyword evidence="8 9" id="KW-0482">Metalloprotease</keyword>
<evidence type="ECO:0000256" key="7">
    <source>
        <dbReference type="ARBA" id="ARBA00022833"/>
    </source>
</evidence>
<dbReference type="CDD" id="cd03892">
    <property type="entry name" value="M20_peptT"/>
    <property type="match status" value="1"/>
</dbReference>
<evidence type="ECO:0000259" key="12">
    <source>
        <dbReference type="Pfam" id="PF07687"/>
    </source>
</evidence>
<comment type="catalytic activity">
    <reaction evidence="1 9">
        <text>Release of the N-terminal residue from a tripeptide.</text>
        <dbReference type="EC" id="3.4.11.4"/>
    </reaction>
</comment>
<dbReference type="GO" id="GO:0045148">
    <property type="term" value="F:tripeptide aminopeptidase activity"/>
    <property type="evidence" value="ECO:0007669"/>
    <property type="project" value="UniProtKB-UniRule"/>
</dbReference>
<evidence type="ECO:0000256" key="1">
    <source>
        <dbReference type="ARBA" id="ARBA00000870"/>
    </source>
</evidence>
<evidence type="ECO:0000256" key="10">
    <source>
        <dbReference type="PIRSR" id="PIRSR037215-1"/>
    </source>
</evidence>
<dbReference type="InterPro" id="IPR036264">
    <property type="entry name" value="Bact_exopeptidase_dim_dom"/>
</dbReference>
<dbReference type="EC" id="3.4.11.4" evidence="9"/>
<evidence type="ECO:0000256" key="11">
    <source>
        <dbReference type="PIRSR" id="PIRSR037215-2"/>
    </source>
</evidence>
<evidence type="ECO:0000313" key="13">
    <source>
        <dbReference type="EMBL" id="TCL42833.1"/>
    </source>
</evidence>
<evidence type="ECO:0000256" key="3">
    <source>
        <dbReference type="ARBA" id="ARBA00022438"/>
    </source>
</evidence>
<dbReference type="PANTHER" id="PTHR42994">
    <property type="entry name" value="PEPTIDASE T"/>
    <property type="match status" value="1"/>
</dbReference>
<feature type="binding site" evidence="9 11">
    <location>
        <position position="198"/>
    </location>
    <ligand>
        <name>Zn(2+)</name>
        <dbReference type="ChEBI" id="CHEBI:29105"/>
        <label>1</label>
    </ligand>
</feature>
<evidence type="ECO:0000256" key="2">
    <source>
        <dbReference type="ARBA" id="ARBA00009692"/>
    </source>
</evidence>
<comment type="function">
    <text evidence="9">Cleaves the N-terminal amino acid of tripeptides.</text>
</comment>
<name>A0A9X8UJC3_9FIRM</name>
<dbReference type="NCBIfam" id="NF003976">
    <property type="entry name" value="PRK05469.1"/>
    <property type="match status" value="1"/>
</dbReference>
<dbReference type="Gene3D" id="3.40.630.10">
    <property type="entry name" value="Zn peptidases"/>
    <property type="match status" value="1"/>
</dbReference>
<dbReference type="Proteomes" id="UP000294682">
    <property type="component" value="Unassembled WGS sequence"/>
</dbReference>
<dbReference type="PROSITE" id="PS00759">
    <property type="entry name" value="ARGE_DAPE_CPG2_2"/>
    <property type="match status" value="1"/>
</dbReference>
<dbReference type="PIRSF" id="PIRSF037215">
    <property type="entry name" value="Peptidase_M20B"/>
    <property type="match status" value="1"/>
</dbReference>
<evidence type="ECO:0000313" key="14">
    <source>
        <dbReference type="Proteomes" id="UP000294682"/>
    </source>
</evidence>
<keyword evidence="5 9" id="KW-0479">Metal-binding</keyword>
<feature type="binding site" evidence="9 11">
    <location>
        <position position="141"/>
    </location>
    <ligand>
        <name>Zn(2+)</name>
        <dbReference type="ChEBI" id="CHEBI:29105"/>
        <label>1</label>
    </ligand>
</feature>
<dbReference type="GO" id="GO:0006508">
    <property type="term" value="P:proteolysis"/>
    <property type="evidence" value="ECO:0007669"/>
    <property type="project" value="UniProtKB-UniRule"/>
</dbReference>
<dbReference type="InterPro" id="IPR002933">
    <property type="entry name" value="Peptidase_M20"/>
</dbReference>
<sequence>MSNVTERFLKYISFDTQSLPEQDCFPSTEKQKALGEELVREMKELGIADARMDDNGYVMGTIPATVKRKGPVLGLIAHMDTSPDISGEDIRPRIVKDYDGGDIVLNGERGIVLRREEFESLGQYVGQDLIVTDGTTLLGSDDKAGVAEIMQLAEILMAHPELPHGPLKIAFTPDEEVGRGADFFDVKAFGADVAFTVDGGVLGELSFETFNAADAKVQISGVNIHPGSAKHKMKNSILIGMEFHSMLPPQEAPAFTEGYEGFYHLEGFEGSVERTRLHYIVRDHDRGLFEKRKHTLQAIADYLNEKYGAGTVNLVLRDSYYNMREKIEPHFELIEAAKAAMVELGITPIVEPTRGGTDGSRLSYMGLPCPNICAGGHNMHGRYEYISVQSMEKIVELLLRLVTGQG</sequence>
<dbReference type="NCBIfam" id="TIGR01882">
    <property type="entry name" value="peptidase-T"/>
    <property type="match status" value="1"/>
</dbReference>
<dbReference type="GO" id="GO:0008270">
    <property type="term" value="F:zinc ion binding"/>
    <property type="evidence" value="ECO:0007669"/>
    <property type="project" value="UniProtKB-UniRule"/>
</dbReference>
<dbReference type="PANTHER" id="PTHR42994:SF1">
    <property type="entry name" value="PEPTIDASE T"/>
    <property type="match status" value="1"/>
</dbReference>
<dbReference type="InterPro" id="IPR010161">
    <property type="entry name" value="Peptidase_M20B"/>
</dbReference>
<organism evidence="13 14">
    <name type="scientific">Harryflintia acetispora</name>
    <dbReference type="NCBI Taxonomy" id="1849041"/>
    <lineage>
        <taxon>Bacteria</taxon>
        <taxon>Bacillati</taxon>
        <taxon>Bacillota</taxon>
        <taxon>Clostridia</taxon>
        <taxon>Eubacteriales</taxon>
        <taxon>Oscillospiraceae</taxon>
        <taxon>Harryflintia</taxon>
    </lineage>
</organism>
<comment type="subcellular location">
    <subcellularLocation>
        <location evidence="9">Cytoplasm</location>
    </subcellularLocation>
</comment>
<feature type="binding site" evidence="9 11">
    <location>
        <position position="176"/>
    </location>
    <ligand>
        <name>Zn(2+)</name>
        <dbReference type="ChEBI" id="CHEBI:29105"/>
        <label>2</label>
    </ligand>
</feature>
<keyword evidence="7 9" id="KW-0862">Zinc</keyword>
<protein>
    <recommendedName>
        <fullName evidence="9">Peptidase T</fullName>
        <ecNumber evidence="9">3.4.11.4</ecNumber>
    </recommendedName>
    <alternativeName>
        <fullName evidence="9">Aminotripeptidase</fullName>
        <shortName evidence="9">Tripeptidase</shortName>
    </alternativeName>
    <alternativeName>
        <fullName evidence="9">Tripeptide aminopeptidase</fullName>
    </alternativeName>
</protein>
<feature type="binding site" evidence="9 11">
    <location>
        <position position="380"/>
    </location>
    <ligand>
        <name>Zn(2+)</name>
        <dbReference type="ChEBI" id="CHEBI:29105"/>
        <label>2</label>
    </ligand>
</feature>
<keyword evidence="14" id="KW-1185">Reference proteome</keyword>
<dbReference type="GO" id="GO:0008237">
    <property type="term" value="F:metallopeptidase activity"/>
    <property type="evidence" value="ECO:0007669"/>
    <property type="project" value="UniProtKB-KW"/>
</dbReference>
<dbReference type="EMBL" id="SLUK01000008">
    <property type="protein sequence ID" value="TCL42833.1"/>
    <property type="molecule type" value="Genomic_DNA"/>
</dbReference>